<dbReference type="GeneID" id="62639714"/>
<gene>
    <name evidence="3" type="ORF">JQX41_08780</name>
    <name evidence="4" type="ORF">JQX48_10355</name>
</gene>
<dbReference type="Proteomes" id="UP000755667">
    <property type="component" value="Unassembled WGS sequence"/>
</dbReference>
<keyword evidence="2" id="KW-0812">Transmembrane</keyword>
<evidence type="ECO:0000256" key="2">
    <source>
        <dbReference type="SAM" id="Phobius"/>
    </source>
</evidence>
<keyword evidence="2" id="KW-1133">Transmembrane helix</keyword>
<comment type="caution">
    <text evidence="3">The sequence shown here is derived from an EMBL/GenBank/DDBJ whole genome shotgun (WGS) entry which is preliminary data.</text>
</comment>
<protein>
    <recommendedName>
        <fullName evidence="7">CTP synthetase</fullName>
    </recommendedName>
</protein>
<evidence type="ECO:0000313" key="4">
    <source>
        <dbReference type="EMBL" id="MBM2417373.1"/>
    </source>
</evidence>
<dbReference type="RefSeq" id="WP_176234487.1">
    <property type="nucleotide sequence ID" value="NZ_JAFBWU010000005.1"/>
</dbReference>
<accession>A0A9Q2RX08</accession>
<sequence>MDRLSIILSLLSGALITGTLVTTAFTMGYYSWWVIGAAAIIGFVMAWPSAYYVSRLIKNNDNQWSPHRDPFEHGPIPRPGEREV</sequence>
<feature type="region of interest" description="Disordered" evidence="1">
    <location>
        <begin position="61"/>
        <end position="84"/>
    </location>
</feature>
<dbReference type="EMBL" id="JAFBXE010000005">
    <property type="protein sequence ID" value="MBM2412390.1"/>
    <property type="molecule type" value="Genomic_DNA"/>
</dbReference>
<evidence type="ECO:0000256" key="1">
    <source>
        <dbReference type="SAM" id="MobiDB-lite"/>
    </source>
</evidence>
<name>A0A9Q2RX08_9RHOB</name>
<evidence type="ECO:0000313" key="6">
    <source>
        <dbReference type="Proteomes" id="UP000809440"/>
    </source>
</evidence>
<reference evidence="3 6" key="1">
    <citation type="submission" date="2021-01" db="EMBL/GenBank/DDBJ databases">
        <title>Diatom-associated Roseobacters Show Island Model of Population Structure.</title>
        <authorList>
            <person name="Qu L."/>
            <person name="Feng X."/>
            <person name="Chen Y."/>
            <person name="Li L."/>
            <person name="Wang X."/>
            <person name="Hu Z."/>
            <person name="Wang H."/>
            <person name="Luo H."/>
        </authorList>
    </citation>
    <scope>NUCLEOTIDE SEQUENCE</scope>
    <source>
        <strain evidence="4 6">CC28-63</strain>
        <strain evidence="3">CC28-69</strain>
    </source>
</reference>
<dbReference type="Proteomes" id="UP000809440">
    <property type="component" value="Unassembled WGS sequence"/>
</dbReference>
<proteinExistence type="predicted"/>
<dbReference type="AlphaFoldDB" id="A0A9Q2RX08"/>
<feature type="transmembrane region" description="Helical" evidence="2">
    <location>
        <begin position="33"/>
        <end position="53"/>
    </location>
</feature>
<evidence type="ECO:0008006" key="7">
    <source>
        <dbReference type="Google" id="ProtNLM"/>
    </source>
</evidence>
<keyword evidence="2" id="KW-0472">Membrane</keyword>
<dbReference type="EMBL" id="JAFBXF010000005">
    <property type="protein sequence ID" value="MBM2417373.1"/>
    <property type="molecule type" value="Genomic_DNA"/>
</dbReference>
<keyword evidence="6" id="KW-1185">Reference proteome</keyword>
<evidence type="ECO:0000313" key="3">
    <source>
        <dbReference type="EMBL" id="MBM2412390.1"/>
    </source>
</evidence>
<organism evidence="3 5">
    <name type="scientific">Marivita cryptomonadis</name>
    <dbReference type="NCBI Taxonomy" id="505252"/>
    <lineage>
        <taxon>Bacteria</taxon>
        <taxon>Pseudomonadati</taxon>
        <taxon>Pseudomonadota</taxon>
        <taxon>Alphaproteobacteria</taxon>
        <taxon>Rhodobacterales</taxon>
        <taxon>Roseobacteraceae</taxon>
        <taxon>Marivita</taxon>
    </lineage>
</organism>
<evidence type="ECO:0000313" key="5">
    <source>
        <dbReference type="Proteomes" id="UP000755667"/>
    </source>
</evidence>